<dbReference type="EMBL" id="JABVED010000028">
    <property type="protein sequence ID" value="MBC6451355.1"/>
    <property type="molecule type" value="Genomic_DNA"/>
</dbReference>
<evidence type="ECO:0000313" key="1">
    <source>
        <dbReference type="EMBL" id="MBC6451355.1"/>
    </source>
</evidence>
<organism evidence="1 2">
    <name type="scientific">Actinokineospora xionganensis</name>
    <dbReference type="NCBI Taxonomy" id="2684470"/>
    <lineage>
        <taxon>Bacteria</taxon>
        <taxon>Bacillati</taxon>
        <taxon>Actinomycetota</taxon>
        <taxon>Actinomycetes</taxon>
        <taxon>Pseudonocardiales</taxon>
        <taxon>Pseudonocardiaceae</taxon>
        <taxon>Actinokineospora</taxon>
    </lineage>
</organism>
<keyword evidence="2" id="KW-1185">Reference proteome</keyword>
<proteinExistence type="predicted"/>
<sequence length="271" mass="29435">MCLLTFFPGGVLPDTDALRSGARWNRDGHGFAIVFGGRLIVERGLDSERVIEDFARQRRAHPDGPALFHSRMGTHGDITRTNCHPFRIGGDPRTVLAHNGVLPKRVRPANGDRRSDTRIAAEDYLPRHPFGSLSTQSGRDRLTAWLTPSNKIVLLTVDPLYPANAYVFNERAGIWDGGIWYSNMDFCQTTADAEWWETYGADTTCPVCLGVESVDPRTGLCDDCGCCADCGAPARYCVCFTPGGWSPPDHAAGGLSGEAFVASGTDLCGRA</sequence>
<gene>
    <name evidence="1" type="ORF">GPZ80_29770</name>
</gene>
<evidence type="ECO:0000313" key="2">
    <source>
        <dbReference type="Proteomes" id="UP000734823"/>
    </source>
</evidence>
<comment type="caution">
    <text evidence="1">The sequence shown here is derived from an EMBL/GenBank/DDBJ whole genome shotgun (WGS) entry which is preliminary data.</text>
</comment>
<dbReference type="Proteomes" id="UP000734823">
    <property type="component" value="Unassembled WGS sequence"/>
</dbReference>
<accession>A0ABR7LFD4</accession>
<dbReference type="Gene3D" id="3.60.20.10">
    <property type="entry name" value="Glutamine Phosphoribosylpyrophosphate, subunit 1, domain 1"/>
    <property type="match status" value="1"/>
</dbReference>
<name>A0ABR7LFD4_9PSEU</name>
<dbReference type="InterPro" id="IPR029055">
    <property type="entry name" value="Ntn_hydrolases_N"/>
</dbReference>
<protein>
    <recommendedName>
        <fullName evidence="3">Glutamine amidotransferase</fullName>
    </recommendedName>
</protein>
<evidence type="ECO:0008006" key="3">
    <source>
        <dbReference type="Google" id="ProtNLM"/>
    </source>
</evidence>
<reference evidence="1 2" key="1">
    <citation type="submission" date="2020-06" db="EMBL/GenBank/DDBJ databases">
        <title>Actinokineospora xiongansis sp. nov., isolated from soil of Baiyangdian.</title>
        <authorList>
            <person name="Zhang X."/>
        </authorList>
    </citation>
    <scope>NUCLEOTIDE SEQUENCE [LARGE SCALE GENOMIC DNA]</scope>
    <source>
        <strain evidence="1 2">HBU206404</strain>
    </source>
</reference>
<dbReference type="SUPFAM" id="SSF56235">
    <property type="entry name" value="N-terminal nucleophile aminohydrolases (Ntn hydrolases)"/>
    <property type="match status" value="1"/>
</dbReference>
<dbReference type="RefSeq" id="WP_187224429.1">
    <property type="nucleotide sequence ID" value="NZ_JABVED010000028.1"/>
</dbReference>